<name>A0A0F9A746_9ZZZZ</name>
<dbReference type="SUPFAM" id="SSF51055">
    <property type="entry name" value="Carbohydrate binding domain"/>
    <property type="match status" value="1"/>
</dbReference>
<dbReference type="AlphaFoldDB" id="A0A0F9A746"/>
<gene>
    <name evidence="1" type="ORF">LCGC14_2687040</name>
</gene>
<organism evidence="1">
    <name type="scientific">marine sediment metagenome</name>
    <dbReference type="NCBI Taxonomy" id="412755"/>
    <lineage>
        <taxon>unclassified sequences</taxon>
        <taxon>metagenomes</taxon>
        <taxon>ecological metagenomes</taxon>
    </lineage>
</organism>
<dbReference type="InterPro" id="IPR036573">
    <property type="entry name" value="CBM_sf_5/12"/>
</dbReference>
<dbReference type="Gene3D" id="2.10.10.20">
    <property type="entry name" value="Carbohydrate-binding module superfamily 5/12"/>
    <property type="match status" value="1"/>
</dbReference>
<dbReference type="EMBL" id="LAZR01047526">
    <property type="protein sequence ID" value="KKK94020.1"/>
    <property type="molecule type" value="Genomic_DNA"/>
</dbReference>
<dbReference type="GO" id="GO:0030246">
    <property type="term" value="F:carbohydrate binding"/>
    <property type="evidence" value="ECO:0007669"/>
    <property type="project" value="InterPro"/>
</dbReference>
<accession>A0A0F9A746</accession>
<comment type="caution">
    <text evidence="1">The sequence shown here is derived from an EMBL/GenBank/DDBJ whole genome shotgun (WGS) entry which is preliminary data.</text>
</comment>
<dbReference type="GO" id="GO:0004553">
    <property type="term" value="F:hydrolase activity, hydrolyzing O-glycosyl compounds"/>
    <property type="evidence" value="ECO:0007669"/>
    <property type="project" value="InterPro"/>
</dbReference>
<proteinExistence type="predicted"/>
<reference evidence="1" key="1">
    <citation type="journal article" date="2015" name="Nature">
        <title>Complex archaea that bridge the gap between prokaryotes and eukaryotes.</title>
        <authorList>
            <person name="Spang A."/>
            <person name="Saw J.H."/>
            <person name="Jorgensen S.L."/>
            <person name="Zaremba-Niedzwiedzka K."/>
            <person name="Martijn J."/>
            <person name="Lind A.E."/>
            <person name="van Eijk R."/>
            <person name="Schleper C."/>
            <person name="Guy L."/>
            <person name="Ettema T.J."/>
        </authorList>
    </citation>
    <scope>NUCLEOTIDE SEQUENCE</scope>
</reference>
<protein>
    <submittedName>
        <fullName evidence="1">Uncharacterized protein</fullName>
    </submittedName>
</protein>
<evidence type="ECO:0000313" key="1">
    <source>
        <dbReference type="EMBL" id="KKK94020.1"/>
    </source>
</evidence>
<dbReference type="GO" id="GO:0005576">
    <property type="term" value="C:extracellular region"/>
    <property type="evidence" value="ECO:0007669"/>
    <property type="project" value="InterPro"/>
</dbReference>
<dbReference type="GO" id="GO:0005975">
    <property type="term" value="P:carbohydrate metabolic process"/>
    <property type="evidence" value="ECO:0007669"/>
    <property type="project" value="InterPro"/>
</dbReference>
<sequence>MADGQVVAPVTVDITIPAITAFMPAVPPQWASGVNYNVDDVVTHEAISYIALVDHLSDGTNEPNAVADLDWQMFWTQTSVSWGDYLFRRTPPWMQQLDALKGNPLRRFLRIFGRELDKTGQDGLNFPLLKDPLFTPAAFLEDFGLMFGLVLPTPLAIERQRQLLLSIVEFYKAKGTINSLEFIVARYTGSPSVIISAEDHGADTYTMDVQYPIGSTGPEQLTFADEVERIVLLFEPAGLTHTINFFV</sequence>